<keyword evidence="2" id="KW-1185">Reference proteome</keyword>
<evidence type="ECO:0000313" key="2">
    <source>
        <dbReference type="Proteomes" id="UP000199041"/>
    </source>
</evidence>
<organism evidence="1 2">
    <name type="scientific">Arachidicoccus rhizosphaerae</name>
    <dbReference type="NCBI Taxonomy" id="551991"/>
    <lineage>
        <taxon>Bacteria</taxon>
        <taxon>Pseudomonadati</taxon>
        <taxon>Bacteroidota</taxon>
        <taxon>Chitinophagia</taxon>
        <taxon>Chitinophagales</taxon>
        <taxon>Chitinophagaceae</taxon>
        <taxon>Arachidicoccus</taxon>
    </lineage>
</organism>
<dbReference type="Pfam" id="PF13310">
    <property type="entry name" value="Virulence_RhuM"/>
    <property type="match status" value="1"/>
</dbReference>
<name>A0A1H3VMW6_9BACT</name>
<dbReference type="EMBL" id="FNQY01000001">
    <property type="protein sequence ID" value="SDZ76135.1"/>
    <property type="molecule type" value="Genomic_DNA"/>
</dbReference>
<protein>
    <submittedName>
        <fullName evidence="1">Virulence protein RhuM family protein</fullName>
    </submittedName>
</protein>
<dbReference type="Proteomes" id="UP000199041">
    <property type="component" value="Unassembled WGS sequence"/>
</dbReference>
<gene>
    <name evidence="1" type="ORF">SAMN05192529_101297</name>
</gene>
<accession>A0A1H3VMW6</accession>
<dbReference type="PANTHER" id="PTHR35810:SF1">
    <property type="entry name" value="CYTOPLASMIC PROTEIN"/>
    <property type="match status" value="1"/>
</dbReference>
<dbReference type="PANTHER" id="PTHR35810">
    <property type="entry name" value="CYTOPLASMIC PROTEIN-RELATED"/>
    <property type="match status" value="1"/>
</dbReference>
<evidence type="ECO:0000313" key="1">
    <source>
        <dbReference type="EMBL" id="SDZ76135.1"/>
    </source>
</evidence>
<proteinExistence type="predicted"/>
<dbReference type="AlphaFoldDB" id="A0A1H3VMW6"/>
<dbReference type="STRING" id="551991.SAMN05192529_101297"/>
<reference evidence="1 2" key="1">
    <citation type="submission" date="2016-10" db="EMBL/GenBank/DDBJ databases">
        <authorList>
            <person name="de Groot N.N."/>
        </authorList>
    </citation>
    <scope>NUCLEOTIDE SEQUENCE [LARGE SCALE GENOMIC DNA]</scope>
    <source>
        <strain evidence="1 2">Vu-144</strain>
    </source>
</reference>
<dbReference type="InterPro" id="IPR011204">
    <property type="entry name" value="Virulence_RhuM-like"/>
</dbReference>
<sequence>MDDERLKSMSGGGYWKELPERIRDIRFREKVCYRPVLDIYATSIDYDPKAEVSVGRMDLY</sequence>